<gene>
    <name evidence="2" type="ORF">TorRG33x02_038550</name>
</gene>
<dbReference type="InterPro" id="IPR055290">
    <property type="entry name" value="At3g26010-like"/>
</dbReference>
<feature type="domain" description="F-box protein At3g26010-like beta-propeller" evidence="1">
    <location>
        <begin position="40"/>
        <end position="304"/>
    </location>
</feature>
<name>A0A2P5FRQ6_TREOI</name>
<evidence type="ECO:0000259" key="1">
    <source>
        <dbReference type="Pfam" id="PF24750"/>
    </source>
</evidence>
<evidence type="ECO:0000313" key="3">
    <source>
        <dbReference type="Proteomes" id="UP000237000"/>
    </source>
</evidence>
<accession>A0A2P5FRQ6</accession>
<organism evidence="2 3">
    <name type="scientific">Trema orientale</name>
    <name type="common">Charcoal tree</name>
    <name type="synonym">Celtis orientalis</name>
    <dbReference type="NCBI Taxonomy" id="63057"/>
    <lineage>
        <taxon>Eukaryota</taxon>
        <taxon>Viridiplantae</taxon>
        <taxon>Streptophyta</taxon>
        <taxon>Embryophyta</taxon>
        <taxon>Tracheophyta</taxon>
        <taxon>Spermatophyta</taxon>
        <taxon>Magnoliopsida</taxon>
        <taxon>eudicotyledons</taxon>
        <taxon>Gunneridae</taxon>
        <taxon>Pentapetalae</taxon>
        <taxon>rosids</taxon>
        <taxon>fabids</taxon>
        <taxon>Rosales</taxon>
        <taxon>Cannabaceae</taxon>
        <taxon>Trema</taxon>
    </lineage>
</organism>
<dbReference type="EMBL" id="JXTC01000013">
    <property type="protein sequence ID" value="POO00442.1"/>
    <property type="molecule type" value="Genomic_DNA"/>
</dbReference>
<keyword evidence="3" id="KW-1185">Reference proteome</keyword>
<proteinExistence type="predicted"/>
<dbReference type="InterPro" id="IPR056592">
    <property type="entry name" value="Beta-prop_At3g26010-like"/>
</dbReference>
<evidence type="ECO:0000313" key="2">
    <source>
        <dbReference type="EMBL" id="POO00442.1"/>
    </source>
</evidence>
<dbReference type="PANTHER" id="PTHR35546">
    <property type="entry name" value="F-BOX PROTEIN INTERACTION DOMAIN PROTEIN-RELATED"/>
    <property type="match status" value="1"/>
</dbReference>
<dbReference type="Pfam" id="PF24750">
    <property type="entry name" value="b-prop_At3g26010-like"/>
    <property type="match status" value="1"/>
</dbReference>
<comment type="caution">
    <text evidence="2">The sequence shown here is derived from an EMBL/GenBank/DDBJ whole genome shotgun (WGS) entry which is preliminary data.</text>
</comment>
<dbReference type="OrthoDB" id="1160067at2759"/>
<protein>
    <recommendedName>
        <fullName evidence="1">F-box protein At3g26010-like beta-propeller domain-containing protein</fullName>
    </recommendedName>
</protein>
<dbReference type="InParanoid" id="A0A2P5FRQ6"/>
<reference evidence="3" key="1">
    <citation type="submission" date="2016-06" db="EMBL/GenBank/DDBJ databases">
        <title>Parallel loss of symbiosis genes in relatives of nitrogen-fixing non-legume Parasponia.</title>
        <authorList>
            <person name="Van Velzen R."/>
            <person name="Holmer R."/>
            <person name="Bu F."/>
            <person name="Rutten L."/>
            <person name="Van Zeijl A."/>
            <person name="Liu W."/>
            <person name="Santuari L."/>
            <person name="Cao Q."/>
            <person name="Sharma T."/>
            <person name="Shen D."/>
            <person name="Roswanjaya Y."/>
            <person name="Wardhani T."/>
            <person name="Kalhor M.S."/>
            <person name="Jansen J."/>
            <person name="Van den Hoogen J."/>
            <person name="Gungor B."/>
            <person name="Hartog M."/>
            <person name="Hontelez J."/>
            <person name="Verver J."/>
            <person name="Yang W.-C."/>
            <person name="Schijlen E."/>
            <person name="Repin R."/>
            <person name="Schilthuizen M."/>
            <person name="Schranz E."/>
            <person name="Heidstra R."/>
            <person name="Miyata K."/>
            <person name="Fedorova E."/>
            <person name="Kohlen W."/>
            <person name="Bisseling T."/>
            <person name="Smit S."/>
            <person name="Geurts R."/>
        </authorList>
    </citation>
    <scope>NUCLEOTIDE SEQUENCE [LARGE SCALE GENOMIC DNA]</scope>
    <source>
        <strain evidence="3">cv. RG33-2</strain>
    </source>
</reference>
<dbReference type="AlphaFoldDB" id="A0A2P5FRQ6"/>
<dbReference type="FunCoup" id="A0A2P5FRQ6">
    <property type="interactions" value="213"/>
</dbReference>
<dbReference type="Proteomes" id="UP000237000">
    <property type="component" value="Unassembled WGS sequence"/>
</dbReference>
<sequence length="380" mass="43191">MGEDNDPHYLEPFCQVISEKVHHGKVPSDFLSFLPCPVAILASFDDLVVATSTEYGPLHGATDNYICNPLTKQWLALPKVIPPVNNAGYAFVREPTSCNKQLGFTSNARYRFVMIGHAHSDSRFELGVGGRHFCMENEFVTKVFCSEIGQWREYVITFPQHQAVIPTPIWGASRNPDLRIVTNNGILYWLEGLPLRGIVAFDPFSDIYTNHCRFIRLPVVFFNKTVHATDGKVCLGVVKGQLRLSQFYHAKAQPYFVFKVWELRNHDSESPVWALVYNLKLNTSERNVYMLSFHPNNTNVVFLLYGNDICRYIISEKKYEKVGDYPLKVDNPCADISTYTIVYPPWPTPMFTLPSKGVNEDSSAEKGLAHNKEDVDDLLL</sequence>
<dbReference type="PANTHER" id="PTHR35546:SF130">
    <property type="entry name" value="EXPRESSED PROTEIN"/>
    <property type="match status" value="1"/>
</dbReference>
<dbReference type="STRING" id="63057.A0A2P5FRQ6"/>